<accession>A0A2M8AIM8</accession>
<organism evidence="1 2">
    <name type="scientific">Candidatus Falkowbacteria bacterium CG_4_9_14_3_um_filter_38_19</name>
    <dbReference type="NCBI Taxonomy" id="1974559"/>
    <lineage>
        <taxon>Bacteria</taxon>
        <taxon>Candidatus Falkowiibacteriota</taxon>
    </lineage>
</organism>
<proteinExistence type="predicted"/>
<dbReference type="EMBL" id="PFUO01000054">
    <property type="protein sequence ID" value="PJB17315.1"/>
    <property type="molecule type" value="Genomic_DNA"/>
</dbReference>
<evidence type="ECO:0000313" key="2">
    <source>
        <dbReference type="Proteomes" id="UP000230611"/>
    </source>
</evidence>
<name>A0A2M8AIM8_9BACT</name>
<gene>
    <name evidence="1" type="ORF">CO116_01085</name>
</gene>
<reference evidence="2" key="1">
    <citation type="submission" date="2017-09" db="EMBL/GenBank/DDBJ databases">
        <title>Depth-based differentiation of microbial function through sediment-hosted aquifers and enrichment of novel symbionts in the deep terrestrial subsurface.</title>
        <authorList>
            <person name="Probst A.J."/>
            <person name="Ladd B."/>
            <person name="Jarett J.K."/>
            <person name="Geller-Mcgrath D.E."/>
            <person name="Sieber C.M.K."/>
            <person name="Emerson J.B."/>
            <person name="Anantharaman K."/>
            <person name="Thomas B.C."/>
            <person name="Malmstrom R."/>
            <person name="Stieglmeier M."/>
            <person name="Klingl A."/>
            <person name="Woyke T."/>
            <person name="Ryan C.M."/>
            <person name="Banfield J.F."/>
        </authorList>
    </citation>
    <scope>NUCLEOTIDE SEQUENCE [LARGE SCALE GENOMIC DNA]</scope>
</reference>
<protein>
    <submittedName>
        <fullName evidence="1">Uncharacterized protein</fullName>
    </submittedName>
</protein>
<dbReference type="Proteomes" id="UP000230611">
    <property type="component" value="Unassembled WGS sequence"/>
</dbReference>
<comment type="caution">
    <text evidence="1">The sequence shown here is derived from an EMBL/GenBank/DDBJ whole genome shotgun (WGS) entry which is preliminary data.</text>
</comment>
<sequence length="61" mass="6927">MVQKQPGAPASQIFTNLIANNRQVVWKYPKAITASETGWQINDSLNSDKFWAVLLEENLNH</sequence>
<evidence type="ECO:0000313" key="1">
    <source>
        <dbReference type="EMBL" id="PJB17315.1"/>
    </source>
</evidence>
<dbReference type="AlphaFoldDB" id="A0A2M8AIM8"/>